<dbReference type="EMBL" id="LFZX01000435">
    <property type="protein sequence ID" value="KNC65036.1"/>
    <property type="molecule type" value="Genomic_DNA"/>
</dbReference>
<dbReference type="Gene3D" id="3.60.20.10">
    <property type="entry name" value="Glutamine Phosphoribosylpyrophosphate, subunit 1, domain 1"/>
    <property type="match status" value="1"/>
</dbReference>
<protein>
    <submittedName>
        <fullName evidence="2">Uncharacterized protein</fullName>
    </submittedName>
</protein>
<dbReference type="PATRIC" id="fig|43658.6.peg.3828"/>
<dbReference type="GO" id="GO:0017000">
    <property type="term" value="P:antibiotic biosynthetic process"/>
    <property type="evidence" value="ECO:0007669"/>
    <property type="project" value="InterPro"/>
</dbReference>
<sequence length="224" mass="25800">IVFGQNNHIAWGGTNMEADLQDLVMEQIHPEDPTLYRYQQQWLPFTERTEYIKVKSDFPSLLKPTYRDVELKIKETLTGPVISKAGLPQAVSLRWTALQAKDTTYEGFFHINHAQNWQQFKQAADKIASPSLNCFTQISKITLVLPARVIFRFGSVAQVFYRLNEALREMYGKGSFLRMRCQVNLIHHAVTSSMPTIEMWHRVILTIFLPALRILPVQSALSSY</sequence>
<dbReference type="InterPro" id="IPR002692">
    <property type="entry name" value="S45"/>
</dbReference>
<organism evidence="2 3">
    <name type="scientific">Pseudoalteromonas rubra</name>
    <dbReference type="NCBI Taxonomy" id="43658"/>
    <lineage>
        <taxon>Bacteria</taxon>
        <taxon>Pseudomonadati</taxon>
        <taxon>Pseudomonadota</taxon>
        <taxon>Gammaproteobacteria</taxon>
        <taxon>Alteromonadales</taxon>
        <taxon>Pseudoalteromonadaceae</taxon>
        <taxon>Pseudoalteromonas</taxon>
    </lineage>
</organism>
<dbReference type="Proteomes" id="UP000036850">
    <property type="component" value="Unassembled WGS sequence"/>
</dbReference>
<gene>
    <name evidence="2" type="ORF">AC626_25685</name>
</gene>
<feature type="non-terminal residue" evidence="2">
    <location>
        <position position="1"/>
    </location>
</feature>
<dbReference type="SUPFAM" id="SSF56235">
    <property type="entry name" value="N-terminal nucleophile aminohydrolases (Ntn hydrolases)"/>
    <property type="match status" value="1"/>
</dbReference>
<proteinExistence type="predicted"/>
<evidence type="ECO:0000313" key="3">
    <source>
        <dbReference type="Proteomes" id="UP000036850"/>
    </source>
</evidence>
<accession>A0A0L0EKV4</accession>
<comment type="caution">
    <text evidence="2">The sequence shown here is derived from an EMBL/GenBank/DDBJ whole genome shotgun (WGS) entry which is preliminary data.</text>
</comment>
<dbReference type="PANTHER" id="PTHR34218:SF4">
    <property type="entry name" value="ACYL-HOMOSERINE LACTONE ACYLASE QUIP"/>
    <property type="match status" value="1"/>
</dbReference>
<dbReference type="PANTHER" id="PTHR34218">
    <property type="entry name" value="PEPTIDASE S45 PENICILLIN AMIDASE"/>
    <property type="match status" value="1"/>
</dbReference>
<dbReference type="Gene3D" id="2.30.120.10">
    <property type="match status" value="1"/>
</dbReference>
<dbReference type="Pfam" id="PF01804">
    <property type="entry name" value="Penicil_amidase"/>
    <property type="match status" value="1"/>
</dbReference>
<comment type="subunit">
    <text evidence="1">Heterodimer of an alpha subunit and a beta subunit processed from the same precursor.</text>
</comment>
<reference evidence="3" key="1">
    <citation type="submission" date="2015-07" db="EMBL/GenBank/DDBJ databases">
        <title>Draft genome sequence of a Pseudoalteromonas rubra strain, OCN096, isolated from Kaneohe Bay, Oahu, Hawaii.</title>
        <authorList>
            <person name="Beurmann S."/>
            <person name="Ushijima B."/>
            <person name="Belcaid M."/>
            <person name="Callahan S.M."/>
            <person name="Aeby G.S."/>
        </authorList>
    </citation>
    <scope>NUCLEOTIDE SEQUENCE [LARGE SCALE GENOMIC DNA]</scope>
    <source>
        <strain evidence="3">OCN096</strain>
    </source>
</reference>
<dbReference type="GO" id="GO:0016787">
    <property type="term" value="F:hydrolase activity"/>
    <property type="evidence" value="ECO:0007669"/>
    <property type="project" value="InterPro"/>
</dbReference>
<dbReference type="InterPro" id="IPR043146">
    <property type="entry name" value="Penicillin_amidase_N_B-knob"/>
</dbReference>
<name>A0A0L0EKV4_9GAMM</name>
<dbReference type="InterPro" id="IPR029055">
    <property type="entry name" value="Ntn_hydrolases_N"/>
</dbReference>
<dbReference type="AlphaFoldDB" id="A0A0L0EKV4"/>
<evidence type="ECO:0000256" key="1">
    <source>
        <dbReference type="ARBA" id="ARBA00038735"/>
    </source>
</evidence>
<evidence type="ECO:0000313" key="2">
    <source>
        <dbReference type="EMBL" id="KNC65036.1"/>
    </source>
</evidence>